<dbReference type="Pfam" id="PF00005">
    <property type="entry name" value="ABC_tran"/>
    <property type="match status" value="1"/>
</dbReference>
<dbReference type="GO" id="GO:0098796">
    <property type="term" value="C:membrane protein complex"/>
    <property type="evidence" value="ECO:0007669"/>
    <property type="project" value="UniProtKB-ARBA"/>
</dbReference>
<keyword evidence="2" id="KW-0547">Nucleotide-binding</keyword>
<dbReference type="GO" id="GO:0022857">
    <property type="term" value="F:transmembrane transporter activity"/>
    <property type="evidence" value="ECO:0007669"/>
    <property type="project" value="TreeGrafter"/>
</dbReference>
<comment type="similarity">
    <text evidence="4">Belongs to the ABC transporter superfamily. Macrolide exporter (TC 3.A.1.122) family.</text>
</comment>
<keyword evidence="3" id="KW-0067">ATP-binding</keyword>
<evidence type="ECO:0000256" key="3">
    <source>
        <dbReference type="ARBA" id="ARBA00022840"/>
    </source>
</evidence>
<dbReference type="GO" id="GO:0005886">
    <property type="term" value="C:plasma membrane"/>
    <property type="evidence" value="ECO:0007669"/>
    <property type="project" value="TreeGrafter"/>
</dbReference>
<dbReference type="InterPro" id="IPR017871">
    <property type="entry name" value="ABC_transporter-like_CS"/>
</dbReference>
<dbReference type="InterPro" id="IPR017911">
    <property type="entry name" value="MacB-like_ATP-bd"/>
</dbReference>
<dbReference type="SMART" id="SM00382">
    <property type="entry name" value="AAA"/>
    <property type="match status" value="1"/>
</dbReference>
<organism evidence="6 7">
    <name type="scientific">Marispirochaeta aestuarii</name>
    <dbReference type="NCBI Taxonomy" id="1963862"/>
    <lineage>
        <taxon>Bacteria</taxon>
        <taxon>Pseudomonadati</taxon>
        <taxon>Spirochaetota</taxon>
        <taxon>Spirochaetia</taxon>
        <taxon>Spirochaetales</taxon>
        <taxon>Spirochaetaceae</taxon>
        <taxon>Marispirochaeta</taxon>
    </lineage>
</organism>
<dbReference type="PROSITE" id="PS00211">
    <property type="entry name" value="ABC_TRANSPORTER_1"/>
    <property type="match status" value="1"/>
</dbReference>
<sequence length="244" mass="26900">MNNPENQVKEKSKNAAPATELSSVWKIYHLGKTEVPAIKGVDLSIKEGDFATIAGPSGSGKSTLLNLIGCIDVPSRGEVKVVGHDTSSLSDSEITRLRHRAIGFIFQSFNLMPVLNIYENVEFPLLLGPKPPPKAERREYADYLIEQVGLTEWRKHRPNELSGGQRQRVAIARALVTKPSIVLADEPTANLDSKTGTAIIELMKSINAELSTTFIFSTHDPTIVDIADHVIRLHDGEVTEELRR</sequence>
<protein>
    <submittedName>
        <fullName evidence="6">ABC transporter</fullName>
    </submittedName>
</protein>
<dbReference type="OrthoDB" id="9805538at2"/>
<dbReference type="RefSeq" id="WP_083051070.1">
    <property type="nucleotide sequence ID" value="NZ_CAXXQO010000003.1"/>
</dbReference>
<evidence type="ECO:0000256" key="1">
    <source>
        <dbReference type="ARBA" id="ARBA00022448"/>
    </source>
</evidence>
<reference evidence="6 7" key="1">
    <citation type="submission" date="2017-03" db="EMBL/GenBank/DDBJ databases">
        <title>Draft Genome sequence of Marispirochaeta sp. strain JC444.</title>
        <authorList>
            <person name="Shivani Y."/>
            <person name="Subhash Y."/>
            <person name="Sasikala C."/>
            <person name="Ramana C."/>
        </authorList>
    </citation>
    <scope>NUCLEOTIDE SEQUENCE [LARGE SCALE GENOMIC DNA]</scope>
    <source>
        <strain evidence="6 7">JC444</strain>
    </source>
</reference>
<evidence type="ECO:0000313" key="7">
    <source>
        <dbReference type="Proteomes" id="UP000192343"/>
    </source>
</evidence>
<evidence type="ECO:0000259" key="5">
    <source>
        <dbReference type="PROSITE" id="PS50893"/>
    </source>
</evidence>
<dbReference type="InterPro" id="IPR003593">
    <property type="entry name" value="AAA+_ATPase"/>
</dbReference>
<dbReference type="STRING" id="1963862.B4O97_11845"/>
<evidence type="ECO:0000256" key="2">
    <source>
        <dbReference type="ARBA" id="ARBA00022741"/>
    </source>
</evidence>
<comment type="caution">
    <text evidence="6">The sequence shown here is derived from an EMBL/GenBank/DDBJ whole genome shotgun (WGS) entry which is preliminary data.</text>
</comment>
<proteinExistence type="inferred from homology"/>
<dbReference type="GO" id="GO:0016887">
    <property type="term" value="F:ATP hydrolysis activity"/>
    <property type="evidence" value="ECO:0007669"/>
    <property type="project" value="InterPro"/>
</dbReference>
<dbReference type="InterPro" id="IPR003439">
    <property type="entry name" value="ABC_transporter-like_ATP-bd"/>
</dbReference>
<accession>A0A1Y1RWP3</accession>
<dbReference type="Proteomes" id="UP000192343">
    <property type="component" value="Unassembled WGS sequence"/>
</dbReference>
<dbReference type="EMBL" id="MWQY01000012">
    <property type="protein sequence ID" value="ORC34634.1"/>
    <property type="molecule type" value="Genomic_DNA"/>
</dbReference>
<keyword evidence="7" id="KW-1185">Reference proteome</keyword>
<dbReference type="PANTHER" id="PTHR24220">
    <property type="entry name" value="IMPORT ATP-BINDING PROTEIN"/>
    <property type="match status" value="1"/>
</dbReference>
<dbReference type="InterPro" id="IPR015854">
    <property type="entry name" value="ABC_transpr_LolD-like"/>
</dbReference>
<dbReference type="PANTHER" id="PTHR24220:SF86">
    <property type="entry name" value="ABC TRANSPORTER ABCH.1"/>
    <property type="match status" value="1"/>
</dbReference>
<dbReference type="PROSITE" id="PS50893">
    <property type="entry name" value="ABC_TRANSPORTER_2"/>
    <property type="match status" value="1"/>
</dbReference>
<name>A0A1Y1RWP3_9SPIO</name>
<dbReference type="Gene3D" id="3.40.50.300">
    <property type="entry name" value="P-loop containing nucleotide triphosphate hydrolases"/>
    <property type="match status" value="1"/>
</dbReference>
<dbReference type="SUPFAM" id="SSF52540">
    <property type="entry name" value="P-loop containing nucleoside triphosphate hydrolases"/>
    <property type="match status" value="1"/>
</dbReference>
<dbReference type="CDD" id="cd03255">
    <property type="entry name" value="ABC_MJ0796_LolCDE_FtsE"/>
    <property type="match status" value="1"/>
</dbReference>
<evidence type="ECO:0000313" key="6">
    <source>
        <dbReference type="EMBL" id="ORC34634.1"/>
    </source>
</evidence>
<dbReference type="FunFam" id="3.40.50.300:FF:000032">
    <property type="entry name" value="Export ABC transporter ATP-binding protein"/>
    <property type="match status" value="1"/>
</dbReference>
<dbReference type="AlphaFoldDB" id="A0A1Y1RWP3"/>
<feature type="domain" description="ABC transporter" evidence="5">
    <location>
        <begin position="19"/>
        <end position="242"/>
    </location>
</feature>
<gene>
    <name evidence="6" type="ORF">B4O97_11845</name>
</gene>
<evidence type="ECO:0000256" key="4">
    <source>
        <dbReference type="ARBA" id="ARBA00038388"/>
    </source>
</evidence>
<dbReference type="GO" id="GO:0005524">
    <property type="term" value="F:ATP binding"/>
    <property type="evidence" value="ECO:0007669"/>
    <property type="project" value="UniProtKB-KW"/>
</dbReference>
<dbReference type="InterPro" id="IPR027417">
    <property type="entry name" value="P-loop_NTPase"/>
</dbReference>
<keyword evidence="1" id="KW-0813">Transport</keyword>